<sequence length="141" mass="15836">MIGLCLGLAGSIWAQLPVANFTLAWNHSIEKIRWEEDYRVTAQGLVLEQARVRGNGAGMEIPDDARLENGSWHFRRHLPPLQPLQLGRTPQAGDYQLCMDGKCELVSRWVGPATVSEPFLQLWGCEMTTLSPSHERQAAHF</sequence>
<evidence type="ECO:0000313" key="1">
    <source>
        <dbReference type="EMBL" id="THF29615.1"/>
    </source>
</evidence>
<dbReference type="AlphaFoldDB" id="A0AAQ2DA13"/>
<comment type="caution">
    <text evidence="1">The sequence shown here is derived from an EMBL/GenBank/DDBJ whole genome shotgun (WGS) entry which is preliminary data.</text>
</comment>
<evidence type="ECO:0000313" key="2">
    <source>
        <dbReference type="Proteomes" id="UP000310574"/>
    </source>
</evidence>
<dbReference type="Pfam" id="PF08905">
    <property type="entry name" value="DUF1850"/>
    <property type="match status" value="1"/>
</dbReference>
<reference evidence="1 2" key="1">
    <citation type="submission" date="2019-04" db="EMBL/GenBank/DDBJ databases">
        <title>Draft genome sequence of Pseudomonas sp. M7D1 isolated from rhizosphere of plant the flowery desert.</title>
        <authorList>
            <person name="Poblete-Morales M."/>
            <person name="Plaza N."/>
            <person name="Corsini G."/>
            <person name="Silva E."/>
        </authorList>
    </citation>
    <scope>NUCLEOTIDE SEQUENCE [LARGE SCALE GENOMIC DNA]</scope>
    <source>
        <strain evidence="1 2">M7D1</strain>
    </source>
</reference>
<dbReference type="EMBL" id="SSBS01000005">
    <property type="protein sequence ID" value="THF29615.1"/>
    <property type="molecule type" value="Genomic_DNA"/>
</dbReference>
<dbReference type="Proteomes" id="UP000310574">
    <property type="component" value="Unassembled WGS sequence"/>
</dbReference>
<dbReference type="InterPro" id="IPR015001">
    <property type="entry name" value="DUF1850"/>
</dbReference>
<proteinExistence type="predicted"/>
<accession>A0AAQ2DA13</accession>
<gene>
    <name evidence="1" type="ORF">E5170_20800</name>
</gene>
<protein>
    <submittedName>
        <fullName evidence="1">DUF1850 domain-containing protein</fullName>
    </submittedName>
</protein>
<name>A0AAQ2DA13_9PSED</name>
<dbReference type="RefSeq" id="WP_136493604.1">
    <property type="nucleotide sequence ID" value="NZ_SSBS01000005.1"/>
</dbReference>
<organism evidence="1 2">
    <name type="scientific">Pseudomonas atacamensis</name>
    <dbReference type="NCBI Taxonomy" id="2565368"/>
    <lineage>
        <taxon>Bacteria</taxon>
        <taxon>Pseudomonadati</taxon>
        <taxon>Pseudomonadota</taxon>
        <taxon>Gammaproteobacteria</taxon>
        <taxon>Pseudomonadales</taxon>
        <taxon>Pseudomonadaceae</taxon>
        <taxon>Pseudomonas</taxon>
    </lineage>
</organism>